<comment type="caution">
    <text evidence="1">The sequence shown here is derived from an EMBL/GenBank/DDBJ whole genome shotgun (WGS) entry which is preliminary data.</text>
</comment>
<sequence length="329" mass="36232">MKFLSAVLLFFLVYSGSFGQGTLPESFLDGKSVVLISNSPQARPLLGWKNLAEEIHLGIVEAGGDPVAYYELEDVTLSEETQAGFADAFNKRLIGNIVIITRKSSGELLLHIAPYTHNKNMVPNSGIFSIQAENVMGLRENLASMGRNVRTKNLLVLDVPEFPAGEGSLAGGRSRFLDRNPLNLDVFKLGIPLSGASGESAFLSMYRYDLLGKSAAAIAAEQAAEKNGLEGIFKAKYPHQVEYLTDAKTEAELIRDRVQFVLMRVEGREADLRSSMGLPELESGDGSQIVVKYYIKFLVRNELYIGPVWDADPNWRVALGQFLENLKIK</sequence>
<accession>A0ABW4VP47</accession>
<organism evidence="1 2">
    <name type="scientific">Belliella marina</name>
    <dbReference type="NCBI Taxonomy" id="1644146"/>
    <lineage>
        <taxon>Bacteria</taxon>
        <taxon>Pseudomonadati</taxon>
        <taxon>Bacteroidota</taxon>
        <taxon>Cytophagia</taxon>
        <taxon>Cytophagales</taxon>
        <taxon>Cyclobacteriaceae</taxon>
        <taxon>Belliella</taxon>
    </lineage>
</organism>
<name>A0ABW4VP47_9BACT</name>
<reference evidence="2" key="1">
    <citation type="journal article" date="2019" name="Int. J. Syst. Evol. Microbiol.">
        <title>The Global Catalogue of Microorganisms (GCM) 10K type strain sequencing project: providing services to taxonomists for standard genome sequencing and annotation.</title>
        <authorList>
            <consortium name="The Broad Institute Genomics Platform"/>
            <consortium name="The Broad Institute Genome Sequencing Center for Infectious Disease"/>
            <person name="Wu L."/>
            <person name="Ma J."/>
        </authorList>
    </citation>
    <scope>NUCLEOTIDE SEQUENCE [LARGE SCALE GENOMIC DNA]</scope>
    <source>
        <strain evidence="2">CGMCC 1.15180</strain>
    </source>
</reference>
<dbReference type="Proteomes" id="UP001597361">
    <property type="component" value="Unassembled WGS sequence"/>
</dbReference>
<dbReference type="EMBL" id="JBHUHR010000043">
    <property type="protein sequence ID" value="MFD2036489.1"/>
    <property type="molecule type" value="Genomic_DNA"/>
</dbReference>
<gene>
    <name evidence="1" type="ORF">ACFSKL_16910</name>
</gene>
<keyword evidence="2" id="KW-1185">Reference proteome</keyword>
<dbReference type="RefSeq" id="WP_376887542.1">
    <property type="nucleotide sequence ID" value="NZ_JBHUHR010000043.1"/>
</dbReference>
<protein>
    <submittedName>
        <fullName evidence="1">NTPase</fullName>
    </submittedName>
</protein>
<evidence type="ECO:0000313" key="1">
    <source>
        <dbReference type="EMBL" id="MFD2036489.1"/>
    </source>
</evidence>
<proteinExistence type="predicted"/>
<evidence type="ECO:0000313" key="2">
    <source>
        <dbReference type="Proteomes" id="UP001597361"/>
    </source>
</evidence>